<comment type="caution">
    <text evidence="1">The sequence shown here is derived from an EMBL/GenBank/DDBJ whole genome shotgun (WGS) entry which is preliminary data.</text>
</comment>
<accession>A0A8J8T639</accession>
<organism evidence="1 2">
    <name type="scientific">Halteria grandinella</name>
    <dbReference type="NCBI Taxonomy" id="5974"/>
    <lineage>
        <taxon>Eukaryota</taxon>
        <taxon>Sar</taxon>
        <taxon>Alveolata</taxon>
        <taxon>Ciliophora</taxon>
        <taxon>Intramacronucleata</taxon>
        <taxon>Spirotrichea</taxon>
        <taxon>Stichotrichia</taxon>
        <taxon>Sporadotrichida</taxon>
        <taxon>Halteriidae</taxon>
        <taxon>Halteria</taxon>
    </lineage>
</organism>
<reference evidence="1" key="1">
    <citation type="submission" date="2019-06" db="EMBL/GenBank/DDBJ databases">
        <authorList>
            <person name="Zheng W."/>
        </authorList>
    </citation>
    <scope>NUCLEOTIDE SEQUENCE</scope>
    <source>
        <strain evidence="1">QDHG01</strain>
    </source>
</reference>
<sequence length="411" mass="47016">MLFILLLVPALVTCQELIPARQFAFVNTNSTIEKCQLAETSSELEFRCDIKSNYTHYLASATDNASIRDNALSEDIEDQILLPFNQRQWSLKSNEQSTKNYPFIERYSYTRNGTVLVDFSVTWNSEYSVQSPNLAYKGQTVSNIQSLRFYALNEITKNDIVTVQFLFTEGGNYDLQFTVITLAIKNETVNFSRSNIGPSGYLSVRAYEFVENQYIFISVFYRSGFTNNIYFDRFTMAPMITTETKLSPQQFRIKFGQDQFYIISQNATTDSYYHTSIYVAEIFRTSNSTTTTIFNFTYYGTSLSLIGSFLQLQNSSSTTMSLSKLCSYREYLDINSLQCVLCPNKYEISITPFANRCYSYEALPSEQARSDNLHKFIALNESLSKEPFQSQGCVHLARLVGFAIIALAFIL</sequence>
<evidence type="ECO:0000313" key="1">
    <source>
        <dbReference type="EMBL" id="TNV83719.1"/>
    </source>
</evidence>
<evidence type="ECO:0000313" key="2">
    <source>
        <dbReference type="Proteomes" id="UP000785679"/>
    </source>
</evidence>
<dbReference type="AlphaFoldDB" id="A0A8J8T639"/>
<dbReference type="EMBL" id="RRYP01003535">
    <property type="protein sequence ID" value="TNV83719.1"/>
    <property type="molecule type" value="Genomic_DNA"/>
</dbReference>
<keyword evidence="2" id="KW-1185">Reference proteome</keyword>
<protein>
    <submittedName>
        <fullName evidence="1">Uncharacterized protein</fullName>
    </submittedName>
</protein>
<proteinExistence type="predicted"/>
<dbReference type="Proteomes" id="UP000785679">
    <property type="component" value="Unassembled WGS sequence"/>
</dbReference>
<name>A0A8J8T639_HALGN</name>
<gene>
    <name evidence="1" type="ORF">FGO68_gene15767</name>
</gene>